<evidence type="ECO:0000313" key="3">
    <source>
        <dbReference type="Proteomes" id="UP000190816"/>
    </source>
</evidence>
<dbReference type="KEGG" id="ego:BBD34_14000"/>
<comment type="caution">
    <text evidence="2">The sequence shown here is derived from an EMBL/GenBank/DDBJ whole genome shotgun (WGS) entry which is preliminary data.</text>
</comment>
<reference evidence="2 3" key="1">
    <citation type="submission" date="2016-06" db="EMBL/GenBank/DDBJ databases">
        <authorList>
            <person name="Nicholson A.C."/>
        </authorList>
    </citation>
    <scope>NUCLEOTIDE SEQUENCE [LARGE SCALE GENOMIC DNA]</scope>
    <source>
        <strain evidence="2 3">G4123</strain>
    </source>
</reference>
<dbReference type="Proteomes" id="UP000190816">
    <property type="component" value="Unassembled WGS sequence"/>
</dbReference>
<sequence>MGNKNINAGTLQTSSGNIHIGDNINKIYFEGIPVLLLEYKNQLEIIKKFLDEFKIKSALLLINNLEIKVNDHFTNDIQNKNLLLGKIFFLKALALRELEIGNAQGAAKLFISAYKKQTSDSLFRDRACIEYLNLQENNQALKLADQIIKDDEFNLNAWFVKTLSAKDIKSYLNTVPSSVKKNKDFNLSLIFQLIKSQNFKHFDEIEEFGLKYDYKENDFGELTFDNKNSWEIGVDLLLNKFFSDFPVRYIAGESPIYDDEKRITQVIQKLEHYHNVLKDTELNQNLKFHDIYYYYFRYVLHNHKLDSINLINLYTSLDPKPWPFIIFICQVLNHQKNYKQALEFLQNFKNDNEKNTELIQFEAALLKLNNQPQEIYNLIFKYIDQIEIISEIELHNIFHFLPLVIPETEIKLYFSKIKAYISQKEFITHELKELSELVIDVRFLEDYNDEEARIKTLQLSKIKSFDETTKLVIAKTLEILGERTEAILLIESFVDKNKISDGLRIYIMLLINHLYDENIVEKGLSRKTITLLKFWRSNSKIRNIYFLEVEHDLYMNISDFNALIEVDTLLLEIFPEKEKYLYAVLLDYEKLGKIEELKEFINNLKETFQEEYYGIEIVKLLVRQEINKEKAFKILFNLASNPMNHESRKAYFILSHNFSEYLYHYEIATTNCWVEFIINGSTNIIKLTKDNEYHNQLIGKKIGDIINIERKLSKKNIKIKITELYNDGVNLMNKIITDLYNPMNNFGFESHNFNSGDPEDMQKTLIELFGEDGTKQKEYRKKQLSKYYVSLIGFSEISFSIFHSSFLDAYIYLTTNPECYFTTFPNNITQDIEENATFSIDLTTLLLFYFLDKELKFEYKHKFIVPTTLIEEIEMELSKEKSERESKLTIDITTEGVQPYYMPENFKQQRIEFLQSVLTWANNHCIIDYVKEKNDYLPKFRFNQSNKLNVDNVRILLDTLLLSQRKHHRSISSDSTIFLMNVNKKDIYENFLNPEKYLIYFYKEKCNNTFYRYLLKHNYLGISISIELLLNEFEDYVKSKENYYLKALENIQYYVHCNSKQYDETIILFISHIYSRPDLELKSKNIYVFDILRHYLFGMPKEKINIFHYSILLYFTEKTIQYKDNLNIQLSIVRFALLRK</sequence>
<dbReference type="EMBL" id="MAIC01000014">
    <property type="protein sequence ID" value="OPB75416.1"/>
    <property type="molecule type" value="Genomic_DNA"/>
</dbReference>
<evidence type="ECO:0000259" key="1">
    <source>
        <dbReference type="Pfam" id="PF20698"/>
    </source>
</evidence>
<gene>
    <name evidence="2" type="ORF">BAY32_07755</name>
</gene>
<dbReference type="RefSeq" id="WP_078403924.1">
    <property type="nucleotide sequence ID" value="NZ_CP016377.1"/>
</dbReference>
<dbReference type="InterPro" id="IPR048987">
    <property type="entry name" value="PIN-TPR-GreABC"/>
</dbReference>
<accession>A0AAJ3TP09</accession>
<name>A0AAJ3TP09_9FLAO</name>
<evidence type="ECO:0000313" key="2">
    <source>
        <dbReference type="EMBL" id="OPB75416.1"/>
    </source>
</evidence>
<organism evidence="2 3">
    <name type="scientific">Elizabethkingia ursingii</name>
    <dbReference type="NCBI Taxonomy" id="1756150"/>
    <lineage>
        <taxon>Bacteria</taxon>
        <taxon>Pseudomonadati</taxon>
        <taxon>Bacteroidota</taxon>
        <taxon>Flavobacteriia</taxon>
        <taxon>Flavobacteriales</taxon>
        <taxon>Weeksellaceae</taxon>
        <taxon>Elizabethkingia</taxon>
    </lineage>
</organism>
<dbReference type="AlphaFoldDB" id="A0AAJ3TP09"/>
<proteinExistence type="predicted"/>
<dbReference type="Pfam" id="PF20698">
    <property type="entry name" value="PIN-TPR-GreABC"/>
    <property type="match status" value="1"/>
</dbReference>
<protein>
    <recommendedName>
        <fullName evidence="1">PIN domain-containing protein</fullName>
    </recommendedName>
</protein>
<feature type="domain" description="PIN" evidence="1">
    <location>
        <begin position="840"/>
        <end position="974"/>
    </location>
</feature>